<keyword evidence="2" id="KW-1185">Reference proteome</keyword>
<evidence type="ECO:0000313" key="1">
    <source>
        <dbReference type="EMBL" id="KAB5512371.1"/>
    </source>
</evidence>
<protein>
    <submittedName>
        <fullName evidence="1">Uncharacterized protein</fullName>
    </submittedName>
</protein>
<organism evidence="1 2">
    <name type="scientific">Salix brachista</name>
    <dbReference type="NCBI Taxonomy" id="2182728"/>
    <lineage>
        <taxon>Eukaryota</taxon>
        <taxon>Viridiplantae</taxon>
        <taxon>Streptophyta</taxon>
        <taxon>Embryophyta</taxon>
        <taxon>Tracheophyta</taxon>
        <taxon>Spermatophyta</taxon>
        <taxon>Magnoliopsida</taxon>
        <taxon>eudicotyledons</taxon>
        <taxon>Gunneridae</taxon>
        <taxon>Pentapetalae</taxon>
        <taxon>rosids</taxon>
        <taxon>fabids</taxon>
        <taxon>Malpighiales</taxon>
        <taxon>Salicaceae</taxon>
        <taxon>Saliceae</taxon>
        <taxon>Salix</taxon>
    </lineage>
</organism>
<dbReference type="EMBL" id="VDCV01000019">
    <property type="protein sequence ID" value="KAB5512371.1"/>
    <property type="molecule type" value="Genomic_DNA"/>
</dbReference>
<accession>A0A5N5IZL8</accession>
<reference evidence="2" key="1">
    <citation type="journal article" date="2019" name="Gigascience">
        <title>De novo genome assembly of the endangered Acer yangbiense, a plant species with extremely small populations endemic to Yunnan Province, China.</title>
        <authorList>
            <person name="Yang J."/>
            <person name="Wariss H.M."/>
            <person name="Tao L."/>
            <person name="Zhang R."/>
            <person name="Yun Q."/>
            <person name="Hollingsworth P."/>
            <person name="Dao Z."/>
            <person name="Luo G."/>
            <person name="Guo H."/>
            <person name="Ma Y."/>
            <person name="Sun W."/>
        </authorList>
    </citation>
    <scope>NUCLEOTIDE SEQUENCE [LARGE SCALE GENOMIC DNA]</scope>
    <source>
        <strain evidence="2">cv. br00</strain>
    </source>
</reference>
<dbReference type="Proteomes" id="UP000326939">
    <property type="component" value="Chromosome 19"/>
</dbReference>
<proteinExistence type="predicted"/>
<name>A0A5N5IZL8_9ROSI</name>
<sequence>MTKSLVPYVSVASCCGECNKFFFDRIKRKTFSFPSHFENFLTVDIRSPPTFEWRVTLMERRVFTLEASYVVVVIQYKSRRFSNLAKEIFDRSLLWNRYSDGRIFRISRCHPGALAEAVLVNSGTKYRVDCGGGGVARLRFSEFWDEISRGLRRRRRGQTSLWNRYSDGRIFRISRCHPGALAEAVLVNSGTKYRVDCGGGGVARLRFSEFWDEISRGLRRRRRGQTSLWNRYSDGRIFRISRCHPGALAEAVLVNSGTKYRVDCGGGGVARLRFSEFWDEISRGLRRRRRGQTSLWNRYSDGRIFRISRCHPGALAEAVLVNSGTKYRVDCGGGGVARLRFSEFWDEISRGLRRRRRGQTSLWNRYSDGRIFRISRCHPGALAEAVLVNSGTKYRVDCGGGGVARLRFSEFWDEISRGLRRRRRGQTSLWNRYSDGRIFRISRCHPGALAEAVLVNSGTKYRVDCGGGGVARLRFSEFWDEISRGLRRRRRGQTSLWNRYSDGRIFRISRCHPGALAEAVLVNSGTKYRVDCGGGGVARLRFSEFWDEISRGLRRRRRGQTSLWNRYSDGRIFRISRCHPGALAEAVLVNSGTKYRVDCGGGGVARLRFSEFWDEISRGLRRRRRGQTSLWNRYSDGRIFRISRCHPGALAEAVLVNSGTKYRVDCGGGGVARLRFSEFWDEISRGLRRRRRGQTSLWNRYSDGRIFRISRCHPGALAEAVLVNSGTKYRVDCGGGGVARLRFSEFWDEISRGLRRRRRGQTSLWNRYSDGRIFRISRCHPGALVEAVLVNSGTKYRVDCGGGGVARLRFSEFWDEISRGLRRRRRGQTSLWNRYSDGRIFRISRCHPGALVEAVLVNSGTKYRVDCGGGGVARLRFSEFWDEISRGLRRRRRGQTSLWNRYSDGRIFRISRCHPGALVEAVLVNSGTKYRVDCGGGGVARLRFSEFWDEISRGLRRRRRGQTSLWNRYSDGRIFRISRCHPGALVEAVLVNSGTKYRVDCGGGGVARLRFSEFWDEISRGLRRRRRGQTSLWNRYSDGRIFRISRCHPGALVEAVLVNSGTKYRVDCGGGGVARLRFSEFWDEISRGLRRRRRGQTSLWNRYSDGRIFRISRCHPGALVEAVLVNSGTKYRVDCGGGGVARLRFSEFWDEISRGLRRRRRGQTSLWNRYSDGRIFRISRCHPGALVEAVLVNSGTKYRVDCGGGGVARLRFSEFWDEISRGLRRRRRGQTSLWNRYSDGRIFRISRCHPGALVEAVLVNSGTKYRVDCGGGGVARLRSDGIRCISAGMIAPEFPEGVFLVVAMESLLTDGSLEFQDVIPALVEAL</sequence>
<gene>
    <name evidence="1" type="ORF">DKX38_029399</name>
</gene>
<evidence type="ECO:0000313" key="2">
    <source>
        <dbReference type="Proteomes" id="UP000326939"/>
    </source>
</evidence>
<comment type="caution">
    <text evidence="1">The sequence shown here is derived from an EMBL/GenBank/DDBJ whole genome shotgun (WGS) entry which is preliminary data.</text>
</comment>